<dbReference type="Pfam" id="PF14094">
    <property type="entry name" value="DUF4272"/>
    <property type="match status" value="1"/>
</dbReference>
<dbReference type="RefSeq" id="WP_065170601.1">
    <property type="nucleotide sequence ID" value="NZ_LZFH01000002.1"/>
</dbReference>
<reference evidence="1 2" key="1">
    <citation type="submission" date="2018-03" db="EMBL/GenBank/DDBJ databases">
        <title>Whole genome sequencing of Histamine producing bacteria.</title>
        <authorList>
            <person name="Butler K."/>
        </authorList>
    </citation>
    <scope>NUCLEOTIDE SEQUENCE [LARGE SCALE GENOMIC DNA]</scope>
    <source>
        <strain evidence="1 2">BT-6</strain>
    </source>
</reference>
<organism evidence="1 2">
    <name type="scientific">Photobacterium damselae</name>
    <dbReference type="NCBI Taxonomy" id="38293"/>
    <lineage>
        <taxon>Bacteria</taxon>
        <taxon>Pseudomonadati</taxon>
        <taxon>Pseudomonadota</taxon>
        <taxon>Gammaproteobacteria</taxon>
        <taxon>Vibrionales</taxon>
        <taxon>Vibrionaceae</taxon>
        <taxon>Photobacterium</taxon>
    </lineage>
</organism>
<evidence type="ECO:0000313" key="1">
    <source>
        <dbReference type="EMBL" id="PSU18578.1"/>
    </source>
</evidence>
<comment type="caution">
    <text evidence="1">The sequence shown here is derived from an EMBL/GenBank/DDBJ whole genome shotgun (WGS) entry which is preliminary data.</text>
</comment>
<name>A0ABD6X7L2_PHODM</name>
<accession>A0ABD6X7L2</accession>
<sequence length="207" mass="23365">MDLQKIRKKSLSSAEKLGYEINTILPLFDDGIKLRPQEEIVGRSLALFAVVACSYGFDKPSAIQWMVREGVIDYLSDSERSFLNDGEGDISFFQSQVEGINAFAWALGFVKSMPFDSTCDNTLIKRFPDIKNDKSSSEYKTQSAVRSIAQIISACDLAYCLHWAIVNAEVNIQDLHGDVGRHVISERRRALEWILCTDDWDEISLDT</sequence>
<proteinExistence type="predicted"/>
<protein>
    <submittedName>
        <fullName evidence="1">DUF4272 domain-containing protein</fullName>
    </submittedName>
</protein>
<gene>
    <name evidence="1" type="ORF">CTM90_00905</name>
</gene>
<evidence type="ECO:0000313" key="2">
    <source>
        <dbReference type="Proteomes" id="UP000241404"/>
    </source>
</evidence>
<dbReference type="InterPro" id="IPR025368">
    <property type="entry name" value="DUF4272"/>
</dbReference>
<dbReference type="AlphaFoldDB" id="A0ABD6X7L2"/>
<dbReference type="EMBL" id="PYMM01000001">
    <property type="protein sequence ID" value="PSU18578.1"/>
    <property type="molecule type" value="Genomic_DNA"/>
</dbReference>
<dbReference type="Proteomes" id="UP000241404">
    <property type="component" value="Unassembled WGS sequence"/>
</dbReference>